<evidence type="ECO:0000313" key="7">
    <source>
        <dbReference type="Proteomes" id="UP000095767"/>
    </source>
</evidence>
<proteinExistence type="inferred from homology"/>
<keyword evidence="7" id="KW-1185">Reference proteome</keyword>
<name>A0A1E5V200_9POAL</name>
<sequence length="323" mass="35574">DFEEYLNLQSRTFVQYYHCLSTSFLNRENVDEDGNRVIMPASALDRLSRLNIDFPMMFQIQKPSTERVTHCSVLEFVAEEGFIHMPSWVMAHLGVEENELVLVRSTSLPTATFLKLQPHTTAFLDVPDQRELLEYNFRKFPCLTAGETIAVTKGERRYYLDVLEARPADAVCTMDTDCEVDFATPLDYVEPPRAPAPAPAPVASQGSGEPPRFTGVAARMDGKLVERQPTPAPVPVGRQGDQPRRPAQFTGVAVRLDGKSVEMPQPPMPSPAAASADALGALKKRMARFAAPSAVGSDVSKAEAAGGKEQEKRFAGTRYSLKD</sequence>
<dbReference type="Pfam" id="PF03152">
    <property type="entry name" value="UFD1_N1"/>
    <property type="match status" value="1"/>
</dbReference>
<dbReference type="EMBL" id="LWDX02054421">
    <property type="protein sequence ID" value="OEL19179.1"/>
    <property type="molecule type" value="Genomic_DNA"/>
</dbReference>
<feature type="compositionally biased region" description="Basic and acidic residues" evidence="3">
    <location>
        <begin position="306"/>
        <end position="323"/>
    </location>
</feature>
<evidence type="ECO:0000256" key="1">
    <source>
        <dbReference type="ARBA" id="ARBA00006043"/>
    </source>
</evidence>
<feature type="domain" description="Ubiquitin fusion degradation protein UFD1 N-terminal subdomain 1" evidence="4">
    <location>
        <begin position="13"/>
        <end position="109"/>
    </location>
</feature>
<dbReference type="Gene3D" id="2.40.40.50">
    <property type="entry name" value="Ubiquitin fusion degradation protein UFD1, N-terminal domain"/>
    <property type="match status" value="1"/>
</dbReference>
<dbReference type="AlphaFoldDB" id="A0A1E5V200"/>
<dbReference type="InterPro" id="IPR042299">
    <property type="entry name" value="Ufd1-like_Nn"/>
</dbReference>
<evidence type="ECO:0000256" key="3">
    <source>
        <dbReference type="SAM" id="MobiDB-lite"/>
    </source>
</evidence>
<organism evidence="6 7">
    <name type="scientific">Dichanthelium oligosanthes</name>
    <dbReference type="NCBI Taxonomy" id="888268"/>
    <lineage>
        <taxon>Eukaryota</taxon>
        <taxon>Viridiplantae</taxon>
        <taxon>Streptophyta</taxon>
        <taxon>Embryophyta</taxon>
        <taxon>Tracheophyta</taxon>
        <taxon>Spermatophyta</taxon>
        <taxon>Magnoliopsida</taxon>
        <taxon>Liliopsida</taxon>
        <taxon>Poales</taxon>
        <taxon>Poaceae</taxon>
        <taxon>PACMAD clade</taxon>
        <taxon>Panicoideae</taxon>
        <taxon>Panicodae</taxon>
        <taxon>Paniceae</taxon>
        <taxon>Dichantheliinae</taxon>
        <taxon>Dichanthelium</taxon>
    </lineage>
</organism>
<dbReference type="PANTHER" id="PTHR12555">
    <property type="entry name" value="UBIQUITIN FUSION DEGRADATON PROTEIN 1"/>
    <property type="match status" value="1"/>
</dbReference>
<evidence type="ECO:0000256" key="2">
    <source>
        <dbReference type="ARBA" id="ARBA00022786"/>
    </source>
</evidence>
<dbReference type="STRING" id="888268.A0A1E5V200"/>
<dbReference type="OrthoDB" id="422728at2759"/>
<evidence type="ECO:0000259" key="5">
    <source>
        <dbReference type="Pfam" id="PF24842"/>
    </source>
</evidence>
<evidence type="ECO:0000259" key="4">
    <source>
        <dbReference type="Pfam" id="PF03152"/>
    </source>
</evidence>
<dbReference type="Pfam" id="PF24842">
    <property type="entry name" value="UFD1_N2"/>
    <property type="match status" value="1"/>
</dbReference>
<reference evidence="6 7" key="1">
    <citation type="submission" date="2016-09" db="EMBL/GenBank/DDBJ databases">
        <title>The draft genome of Dichanthelium oligosanthes: A C3 panicoid grass species.</title>
        <authorList>
            <person name="Studer A.J."/>
            <person name="Schnable J.C."/>
            <person name="Brutnell T.P."/>
        </authorList>
    </citation>
    <scope>NUCLEOTIDE SEQUENCE [LARGE SCALE GENOMIC DNA]</scope>
    <source>
        <strain evidence="7">cv. Kellogg 1175</strain>
        <tissue evidence="6">Leaf</tissue>
    </source>
</reference>
<dbReference type="PANTHER" id="PTHR12555:SF19">
    <property type="entry name" value="OS01G0144500 PROTEIN"/>
    <property type="match status" value="1"/>
</dbReference>
<feature type="region of interest" description="Disordered" evidence="3">
    <location>
        <begin position="227"/>
        <end position="246"/>
    </location>
</feature>
<feature type="region of interest" description="Disordered" evidence="3">
    <location>
        <begin position="290"/>
        <end position="323"/>
    </location>
</feature>
<comment type="caution">
    <text evidence="6">The sequence shown here is derived from an EMBL/GenBank/DDBJ whole genome shotgun (WGS) entry which is preliminary data.</text>
</comment>
<dbReference type="GO" id="GO:0036503">
    <property type="term" value="P:ERAD pathway"/>
    <property type="evidence" value="ECO:0007669"/>
    <property type="project" value="TreeGrafter"/>
</dbReference>
<dbReference type="InterPro" id="IPR055417">
    <property type="entry name" value="UFD1_N1"/>
</dbReference>
<comment type="similarity">
    <text evidence="1">Belongs to the UFD1 family.</text>
</comment>
<dbReference type="GO" id="GO:0006511">
    <property type="term" value="P:ubiquitin-dependent protein catabolic process"/>
    <property type="evidence" value="ECO:0007669"/>
    <property type="project" value="InterPro"/>
</dbReference>
<dbReference type="InterPro" id="IPR004854">
    <property type="entry name" value="Ufd1-like"/>
</dbReference>
<dbReference type="Gene3D" id="3.10.330.10">
    <property type="match status" value="1"/>
</dbReference>
<gene>
    <name evidence="6" type="ORF">BAE44_0019799</name>
</gene>
<dbReference type="Proteomes" id="UP000095767">
    <property type="component" value="Unassembled WGS sequence"/>
</dbReference>
<dbReference type="GO" id="GO:0034098">
    <property type="term" value="C:VCP-NPL4-UFD1 AAA ATPase complex"/>
    <property type="evidence" value="ECO:0007669"/>
    <property type="project" value="TreeGrafter"/>
</dbReference>
<feature type="non-terminal residue" evidence="6">
    <location>
        <position position="1"/>
    </location>
</feature>
<protein>
    <submittedName>
        <fullName evidence="6">Ubiquitin fusion degradation protein 1-like protein</fullName>
    </submittedName>
</protein>
<feature type="domain" description="Ubiquitin fusion degradation protein UFD1 N-terminal subdomain 2" evidence="5">
    <location>
        <begin position="111"/>
        <end position="185"/>
    </location>
</feature>
<keyword evidence="2" id="KW-0833">Ubl conjugation pathway</keyword>
<dbReference type="GO" id="GO:0031593">
    <property type="term" value="F:polyubiquitin modification-dependent protein binding"/>
    <property type="evidence" value="ECO:0007669"/>
    <property type="project" value="TreeGrafter"/>
</dbReference>
<dbReference type="InterPro" id="IPR055418">
    <property type="entry name" value="UFD1_N2"/>
</dbReference>
<accession>A0A1E5V200</accession>
<evidence type="ECO:0000313" key="6">
    <source>
        <dbReference type="EMBL" id="OEL19179.1"/>
    </source>
</evidence>